<dbReference type="EMBL" id="CP003876">
    <property type="protein sequence ID" value="AFU01693.1"/>
    <property type="molecule type" value="Genomic_DNA"/>
</dbReference>
<dbReference type="STRING" id="1133849.O3I_018670"/>
<sequence length="344" mass="38892">MGRDFASSVLAVVRDRAGRRRWRWAVIALVGVFLCACSVKTQEQKDMEAALARLPGVQQVSTEIEANFSTVVVLTGDASAQQVKAVIEAFREQITAATNLPRRRVDIELRWPERDSSFKAGRDGLATAPEHAAQWYSLSRAFPRDEVVWTYQWAEFCCDAFGPGDLVQKGYTGVGDISVKPEAEDFRAVSATYRRMMGEFPEFADAEWEIGAWGWQGGLLRVDNRYPSETELSVWHRLNQDQSVPHSVQMTTRTEGRHYPQRPSIVMRLRSQNFDEVKRLTEQHIPIAAELGAPDVDYFATTDGSRSYDPDHELRITIGGCQYTDRPPSPAEQPFVDRYGKCPR</sequence>
<keyword evidence="3" id="KW-1185">Reference proteome</keyword>
<dbReference type="HOGENOM" id="CLU_806164_0_0_11"/>
<accession>K0EPM8</accession>
<dbReference type="AlphaFoldDB" id="K0EPM8"/>
<feature type="region of interest" description="Disordered" evidence="1">
    <location>
        <begin position="325"/>
        <end position="344"/>
    </location>
</feature>
<dbReference type="Proteomes" id="UP000006304">
    <property type="component" value="Chromosome"/>
</dbReference>
<protein>
    <submittedName>
        <fullName evidence="2">Uncharacterized protein</fullName>
    </submittedName>
</protein>
<organism evidence="2 3">
    <name type="scientific">Nocardia brasiliensis (strain ATCC 700358 / HUJEG-1)</name>
    <dbReference type="NCBI Taxonomy" id="1133849"/>
    <lineage>
        <taxon>Bacteria</taxon>
        <taxon>Bacillati</taxon>
        <taxon>Actinomycetota</taxon>
        <taxon>Actinomycetes</taxon>
        <taxon>Mycobacteriales</taxon>
        <taxon>Nocardiaceae</taxon>
        <taxon>Nocardia</taxon>
    </lineage>
</organism>
<name>K0EPM8_NOCB7</name>
<reference evidence="2 3" key="1">
    <citation type="journal article" date="2012" name="J. Bacteriol.">
        <title>Complete genome sequence of Nocardia brasiliensis HUJEG-1.</title>
        <authorList>
            <person name="Vera-Cabrera L."/>
            <person name="Ortiz-Lopez R."/>
            <person name="Elizondo-Gonzalez R."/>
            <person name="Perez-Maya A.A."/>
            <person name="Ocampo-Candiani J."/>
        </authorList>
    </citation>
    <scope>NUCLEOTIDE SEQUENCE [LARGE SCALE GENOMIC DNA]</scope>
    <source>
        <strain evidence="3">ATCC 700358</strain>
    </source>
</reference>
<proteinExistence type="predicted"/>
<gene>
    <name evidence="2" type="ORF">O3I_018670</name>
</gene>
<dbReference type="eggNOG" id="ENOG5031F4R">
    <property type="taxonomic scope" value="Bacteria"/>
</dbReference>
<evidence type="ECO:0000313" key="2">
    <source>
        <dbReference type="EMBL" id="AFU01693.1"/>
    </source>
</evidence>
<dbReference type="KEGG" id="nbr:O3I_018670"/>
<evidence type="ECO:0000313" key="3">
    <source>
        <dbReference type="Proteomes" id="UP000006304"/>
    </source>
</evidence>
<evidence type="ECO:0000256" key="1">
    <source>
        <dbReference type="SAM" id="MobiDB-lite"/>
    </source>
</evidence>